<dbReference type="InterPro" id="IPR051483">
    <property type="entry name" value="MAP7_domain-containing"/>
</dbReference>
<reference evidence="4 5" key="1">
    <citation type="submission" date="2024-02" db="EMBL/GenBank/DDBJ databases">
        <authorList>
            <person name="Daric V."/>
            <person name="Darras S."/>
        </authorList>
    </citation>
    <scope>NUCLEOTIDE SEQUENCE [LARGE SCALE GENOMIC DNA]</scope>
</reference>
<evidence type="ECO:0000313" key="5">
    <source>
        <dbReference type="Proteomes" id="UP001642483"/>
    </source>
</evidence>
<keyword evidence="2" id="KW-0175">Coiled coil</keyword>
<evidence type="ECO:0000256" key="3">
    <source>
        <dbReference type="SAM" id="MobiDB-lite"/>
    </source>
</evidence>
<feature type="region of interest" description="Disordered" evidence="3">
    <location>
        <begin position="43"/>
        <end position="66"/>
    </location>
</feature>
<feature type="region of interest" description="Disordered" evidence="3">
    <location>
        <begin position="1045"/>
        <end position="1065"/>
    </location>
</feature>
<feature type="compositionally biased region" description="Pro residues" evidence="3">
    <location>
        <begin position="1100"/>
        <end position="1118"/>
    </location>
</feature>
<comment type="caution">
    <text evidence="4">The sequence shown here is derived from an EMBL/GenBank/DDBJ whole genome shotgun (WGS) entry which is preliminary data.</text>
</comment>
<gene>
    <name evidence="4" type="ORF">CVLEPA_LOCUS4140</name>
</gene>
<feature type="compositionally biased region" description="Basic residues" evidence="3">
    <location>
        <begin position="926"/>
        <end position="935"/>
    </location>
</feature>
<keyword evidence="5" id="KW-1185">Reference proteome</keyword>
<protein>
    <submittedName>
        <fullName evidence="4">Uncharacterized protein</fullName>
    </submittedName>
</protein>
<sequence length="1400" mass="156017">MELKLSLNTRPLSYPASLPSSAPTSPVSSSCCHCTAISKSTSALFQSGDRSTSSSSGSSSSRSRRSWRDLRRFPRLNWSVFRRKDSSGNKPKFAPRSDPSSRTPTPKPRTKTKPTSWTYIQNWDTFGNTLETEDPLVHQSPSGSQGSLFPNKKTEIFTMVPAGGVSPCLCNNRGSVESKPATQNCLGSARLREMVLNKSVSPSRRKSENKVYVPRSPGPLDGSLYAQVKKCRRSGKSPSPQSINRGYYSADELNSDLLHQHSISGSDNTDSFRDKDRSSCEVQTTSDEEDKSPLIKPVTSSALRELDLLRDVNTSVTLTSVNYVVNESRYQTIATAMEESEIRKEEDEEAVVIRDAQAQGDMVTTSPDAGDNFADENTTFVTSQSADWCSSILSSSDEEEHIGGNSGMEDQSEVGRLNACDDINTREVTEDKMIVIRSHDNNMNKLHPTSGNHLTQKDVDNALALVEECLNDHEIRSGSNTPDRATPPMPQFGNLPPCPIAKMDEDQLNLGDDEPQFAPPALPDYPAPDLQRGYEEKGPEYALPVRDVVLGTVPARTAILVSNEPVTSAGSYLSRESESVLDEAIANLVGGAPNAILGDDKVYGTNNTTTGEAPQHKNSVDSGHSLDGSAPMPSTHHPRQTTSCSDVDSGIEVSALSTATKSNRVIGVTTKITSSIDQMMPTNIPFADEEVAAPARLSSEISEFNLSSGTDYELENTISRAPANQSSAISANTVSHPGGSPGVNAEPTNQSENADEVGEEERKVMEEIENTRKRLALLEEQKDKLMKQKENKQKKRHSFDYSASTAPAHAEEKPTHSVTSSTLPRPPGRHMKASQASYTMDSSKKRLSPKEQEDIEELLRSVQDLGLPSQHDVTKVETMTTMMSTALSADPVIQYPHYHDTSPGFKVADPNVAQRANVFTPAYAHPMHHPQHMSQHHYQLQQQKQEDQHRRQQHQEEILRQKQQEEILRQQQQEESRKQEELRRQHQEELMMQRKQEEQLRKQQEEEERLRRQKREQFEQRQQQLLHEQRRVEVEIQNKRQNEFDLQEKKRQEERQMQDKFQQEFEQRQRLLQQEKHKTPLQTLAILKYGTEQDNTDPKPSSPTPVASPTPVFSPPPSSATSTSRSHLTDPVKSTPRSEDLQHQLDELDHYINQLQQTFAVPDEPALPAKGEAMRRRSYSIDVERKKEPAVSVEEMKIPTGKVVSPPRPPSRTRSSFDSVSRRLSHGFELAQLMRQNSMERESRNSSKDDDVFTNQLPQPSYPPQTSRTRPPQQQIAGRAFPERPVPHKTTNVEDKLSPQLFLAMTVNPGARPVEEVHSYKEDLEPYKSNDVVDSALPATPGFPVSPSTPYVNSASSPQGHVPVGLARTPLSALGLKPNPHPVPSIDDVATKEDHLQGMT</sequence>
<feature type="region of interest" description="Disordered" evidence="3">
    <location>
        <begin position="1375"/>
        <end position="1400"/>
    </location>
</feature>
<feature type="region of interest" description="Disordered" evidence="3">
    <location>
        <begin position="925"/>
        <end position="956"/>
    </location>
</feature>
<feature type="compositionally biased region" description="Basic and acidic residues" evidence="3">
    <location>
        <begin position="1238"/>
        <end position="1251"/>
    </location>
</feature>
<feature type="compositionally biased region" description="Polar residues" evidence="3">
    <location>
        <begin position="1"/>
        <end position="10"/>
    </location>
</feature>
<feature type="region of interest" description="Disordered" evidence="3">
    <location>
        <begin position="1092"/>
        <end position="1140"/>
    </location>
</feature>
<dbReference type="PROSITE" id="PS51257">
    <property type="entry name" value="PROKAR_LIPOPROTEIN"/>
    <property type="match status" value="1"/>
</dbReference>
<evidence type="ECO:0000256" key="1">
    <source>
        <dbReference type="ARBA" id="ARBA00007525"/>
    </source>
</evidence>
<feature type="compositionally biased region" description="Basic and acidic residues" evidence="3">
    <location>
        <begin position="944"/>
        <end position="956"/>
    </location>
</feature>
<feature type="compositionally biased region" description="Low complexity" evidence="3">
    <location>
        <begin position="1264"/>
        <end position="1275"/>
    </location>
</feature>
<feature type="region of interest" description="Disordered" evidence="3">
    <location>
        <begin position="779"/>
        <end position="852"/>
    </location>
</feature>
<dbReference type="PANTHER" id="PTHR15073">
    <property type="entry name" value="MICROTUBULE-ASSOCIATED PROTEIN"/>
    <property type="match status" value="1"/>
</dbReference>
<feature type="compositionally biased region" description="Basic and acidic residues" evidence="3">
    <location>
        <begin position="1389"/>
        <end position="1400"/>
    </location>
</feature>
<feature type="region of interest" description="Disordered" evidence="3">
    <location>
        <begin position="260"/>
        <end position="296"/>
    </location>
</feature>
<dbReference type="EMBL" id="CAWYQH010000013">
    <property type="protein sequence ID" value="CAK8674441.1"/>
    <property type="molecule type" value="Genomic_DNA"/>
</dbReference>
<organism evidence="4 5">
    <name type="scientific">Clavelina lepadiformis</name>
    <name type="common">Light-bulb sea squirt</name>
    <name type="synonym">Ascidia lepadiformis</name>
    <dbReference type="NCBI Taxonomy" id="159417"/>
    <lineage>
        <taxon>Eukaryota</taxon>
        <taxon>Metazoa</taxon>
        <taxon>Chordata</taxon>
        <taxon>Tunicata</taxon>
        <taxon>Ascidiacea</taxon>
        <taxon>Aplousobranchia</taxon>
        <taxon>Clavelinidae</taxon>
        <taxon>Clavelina</taxon>
    </lineage>
</organism>
<feature type="compositionally biased region" description="Polar residues" evidence="3">
    <location>
        <begin position="723"/>
        <end position="735"/>
    </location>
</feature>
<feature type="region of interest" description="Disordered" evidence="3">
    <location>
        <begin position="606"/>
        <end position="647"/>
    </location>
</feature>
<evidence type="ECO:0000313" key="4">
    <source>
        <dbReference type="EMBL" id="CAK8674441.1"/>
    </source>
</evidence>
<feature type="region of interest" description="Disordered" evidence="3">
    <location>
        <begin position="1"/>
        <end position="26"/>
    </location>
</feature>
<accession>A0ABP0F3Z2</accession>
<feature type="compositionally biased region" description="Basic and acidic residues" evidence="3">
    <location>
        <begin position="842"/>
        <end position="852"/>
    </location>
</feature>
<feature type="compositionally biased region" description="Basic and acidic residues" evidence="3">
    <location>
        <begin position="270"/>
        <end position="279"/>
    </location>
</feature>
<feature type="compositionally biased region" description="Basic and acidic residues" evidence="3">
    <location>
        <begin position="1281"/>
        <end position="1291"/>
    </location>
</feature>
<name>A0ABP0F3Z2_CLALP</name>
<evidence type="ECO:0000256" key="2">
    <source>
        <dbReference type="ARBA" id="ARBA00023054"/>
    </source>
</evidence>
<dbReference type="PANTHER" id="PTHR15073:SF1">
    <property type="entry name" value="RETICULOCYTE-BINDING PROTEIN HOMOLOG 2A"/>
    <property type="match status" value="1"/>
</dbReference>
<proteinExistence type="inferred from homology"/>
<feature type="region of interest" description="Disordered" evidence="3">
    <location>
        <begin position="723"/>
        <end position="765"/>
    </location>
</feature>
<feature type="region of interest" description="Disordered" evidence="3">
    <location>
        <begin position="1199"/>
        <end position="1291"/>
    </location>
</feature>
<feature type="compositionally biased region" description="Low complexity" evidence="3">
    <location>
        <begin position="11"/>
        <end position="26"/>
    </location>
</feature>
<feature type="region of interest" description="Disordered" evidence="3">
    <location>
        <begin position="83"/>
        <end position="115"/>
    </location>
</feature>
<dbReference type="Proteomes" id="UP001642483">
    <property type="component" value="Unassembled WGS sequence"/>
</dbReference>
<feature type="compositionally biased region" description="Low complexity" evidence="3">
    <location>
        <begin position="47"/>
        <end position="61"/>
    </location>
</feature>
<feature type="compositionally biased region" description="Basic and acidic residues" evidence="3">
    <location>
        <begin position="779"/>
        <end position="791"/>
    </location>
</feature>
<feature type="region of interest" description="Disordered" evidence="3">
    <location>
        <begin position="196"/>
        <end position="219"/>
    </location>
</feature>
<comment type="similarity">
    <text evidence="1">Belongs to the MAP7 family.</text>
</comment>